<evidence type="ECO:0000256" key="6">
    <source>
        <dbReference type="ARBA" id="ARBA00023004"/>
    </source>
</evidence>
<proteinExistence type="inferred from homology"/>
<comment type="similarity">
    <text evidence="11 12">Belongs to the TonB-dependent receptor family.</text>
</comment>
<dbReference type="RefSeq" id="WP_254153033.1">
    <property type="nucleotide sequence ID" value="NZ_JAHESD010000011.1"/>
</dbReference>
<evidence type="ECO:0000313" key="15">
    <source>
        <dbReference type="EMBL" id="MBT1703070.1"/>
    </source>
</evidence>
<evidence type="ECO:0000256" key="4">
    <source>
        <dbReference type="ARBA" id="ARBA00022496"/>
    </source>
</evidence>
<keyword evidence="6" id="KW-0408">Iron</keyword>
<comment type="subcellular location">
    <subcellularLocation>
        <location evidence="1 11">Cell outer membrane</location>
        <topology evidence="1 11">Multi-pass membrane protein</topology>
    </subcellularLocation>
</comment>
<keyword evidence="4" id="KW-0410">Iron transport</keyword>
<sequence length="687" mass="76121">MRNIYGLLLFICFTTTAYTQEISKDTTLQEVVIQAYATERPLKDVAASVGYLPMQDLQRFNNTSIVPVINTVAGVRMEERSPGSYRFSIRGSSLRSPFGVRNVKVYWNGLPFTDAGGNTYLNLIDLASVGNIEIIKGPGGSLYGAGTGGVILFNRPIIRNDQVSVSALAGSYGLQRYSVSGQFRNESISGRAQFTHQQSDGYREQSGLRRNTFNTDLSFRIDKNNILSATILYSDLFYETPGGLTLAQFNANPKQARPAAGPSRGAVEQNASVNNKTFFGSLSHAATFNERFSLNTGAYTLITDFGNFAIGNYEARKEKNFGVRTEAKYKVETGAFNFNITGGGELQLSSSPIKVYQNNFGVRGDITSDSDLSSRIGLVFGQAEFSYLEKIYLTLGASANFVGVEYNSLLPVVVNDTRNFSAEFTPRIAVLGKVNESVSLYASMSRGFSPPTIAELFPSRQIFDRSLDPEEGTNIEAGVKGNLFNEKLYYEFTAYNFKLDETIVIRRDASLPGEPEYFVNAGRTQQRGLETTLNWTLLQSKTSFISNLKLRSSYSYNHYRFKDYVSNTSDLTGNKLTGVPPTMFFAGLDVVIRNKVYGNFSFNYVDHIPLNDDNSIFARPYKIGAARIGYRSSIGKNGIDIYTGIDNAFDEKYSLGNDLNAFGGRYFNAAATRNFYLGVKFDLSFEK</sequence>
<evidence type="ECO:0000256" key="11">
    <source>
        <dbReference type="PROSITE-ProRule" id="PRU01360"/>
    </source>
</evidence>
<dbReference type="PROSITE" id="PS52016">
    <property type="entry name" value="TONB_DEPENDENT_REC_3"/>
    <property type="match status" value="1"/>
</dbReference>
<name>A0ABS5VQE1_9BACT</name>
<feature type="domain" description="TonB-dependent receptor plug" evidence="14">
    <location>
        <begin position="42"/>
        <end position="149"/>
    </location>
</feature>
<keyword evidence="8 12" id="KW-0798">TonB box</keyword>
<evidence type="ECO:0000256" key="7">
    <source>
        <dbReference type="ARBA" id="ARBA00023065"/>
    </source>
</evidence>
<accession>A0ABS5VQE1</accession>
<evidence type="ECO:0000256" key="2">
    <source>
        <dbReference type="ARBA" id="ARBA00022448"/>
    </source>
</evidence>
<organism evidence="15 16">
    <name type="scientific">Chryseosolibacter indicus</name>
    <dbReference type="NCBI Taxonomy" id="2782351"/>
    <lineage>
        <taxon>Bacteria</taxon>
        <taxon>Pseudomonadati</taxon>
        <taxon>Bacteroidota</taxon>
        <taxon>Cytophagia</taxon>
        <taxon>Cytophagales</taxon>
        <taxon>Chryseotaleaceae</taxon>
        <taxon>Chryseosolibacter</taxon>
    </lineage>
</organism>
<dbReference type="Pfam" id="PF00593">
    <property type="entry name" value="TonB_dep_Rec_b-barrel"/>
    <property type="match status" value="1"/>
</dbReference>
<dbReference type="PANTHER" id="PTHR32552">
    <property type="entry name" value="FERRICHROME IRON RECEPTOR-RELATED"/>
    <property type="match status" value="1"/>
</dbReference>
<dbReference type="Gene3D" id="2.40.170.20">
    <property type="entry name" value="TonB-dependent receptor, beta-barrel domain"/>
    <property type="match status" value="1"/>
</dbReference>
<dbReference type="InterPro" id="IPR036942">
    <property type="entry name" value="Beta-barrel_TonB_sf"/>
</dbReference>
<evidence type="ECO:0000256" key="12">
    <source>
        <dbReference type="RuleBase" id="RU003357"/>
    </source>
</evidence>
<dbReference type="InterPro" id="IPR000531">
    <property type="entry name" value="Beta-barrel_TonB"/>
</dbReference>
<protein>
    <submittedName>
        <fullName evidence="15">TonB-dependent receptor plug domain-containing protein</fullName>
    </submittedName>
</protein>
<evidence type="ECO:0000256" key="3">
    <source>
        <dbReference type="ARBA" id="ARBA00022452"/>
    </source>
</evidence>
<dbReference type="InterPro" id="IPR037066">
    <property type="entry name" value="Plug_dom_sf"/>
</dbReference>
<feature type="domain" description="TonB-dependent receptor-like beta-barrel" evidence="13">
    <location>
        <begin position="220"/>
        <end position="647"/>
    </location>
</feature>
<keyword evidence="9 11" id="KW-0472">Membrane</keyword>
<gene>
    <name evidence="15" type="ORF">KK060_07245</name>
</gene>
<evidence type="ECO:0000313" key="16">
    <source>
        <dbReference type="Proteomes" id="UP000772618"/>
    </source>
</evidence>
<dbReference type="InterPro" id="IPR039426">
    <property type="entry name" value="TonB-dep_rcpt-like"/>
</dbReference>
<keyword evidence="3 11" id="KW-1134">Transmembrane beta strand</keyword>
<evidence type="ECO:0000256" key="5">
    <source>
        <dbReference type="ARBA" id="ARBA00022692"/>
    </source>
</evidence>
<reference evidence="15 16" key="1">
    <citation type="submission" date="2021-05" db="EMBL/GenBank/DDBJ databases">
        <title>A Polyphasic approach of four new species of the genus Ohtaekwangia: Ohtaekwangia histidinii sp. nov., Ohtaekwangia cretensis sp. nov., Ohtaekwangia indiensis sp. nov., Ohtaekwangia reichenbachii sp. nov. from diverse environment.</title>
        <authorList>
            <person name="Octaviana S."/>
        </authorList>
    </citation>
    <scope>NUCLEOTIDE SEQUENCE [LARGE SCALE GENOMIC DNA]</scope>
    <source>
        <strain evidence="15 16">PWU20</strain>
    </source>
</reference>
<evidence type="ECO:0000259" key="14">
    <source>
        <dbReference type="Pfam" id="PF07715"/>
    </source>
</evidence>
<keyword evidence="10 11" id="KW-0998">Cell outer membrane</keyword>
<evidence type="ECO:0000256" key="9">
    <source>
        <dbReference type="ARBA" id="ARBA00023136"/>
    </source>
</evidence>
<dbReference type="Proteomes" id="UP000772618">
    <property type="component" value="Unassembled WGS sequence"/>
</dbReference>
<comment type="caution">
    <text evidence="15">The sequence shown here is derived from an EMBL/GenBank/DDBJ whole genome shotgun (WGS) entry which is preliminary data.</text>
</comment>
<evidence type="ECO:0000259" key="13">
    <source>
        <dbReference type="Pfam" id="PF00593"/>
    </source>
</evidence>
<dbReference type="PANTHER" id="PTHR32552:SF81">
    <property type="entry name" value="TONB-DEPENDENT OUTER MEMBRANE RECEPTOR"/>
    <property type="match status" value="1"/>
</dbReference>
<evidence type="ECO:0000256" key="8">
    <source>
        <dbReference type="ARBA" id="ARBA00023077"/>
    </source>
</evidence>
<keyword evidence="7" id="KW-0406">Ion transport</keyword>
<keyword evidence="15" id="KW-0675">Receptor</keyword>
<evidence type="ECO:0000256" key="10">
    <source>
        <dbReference type="ARBA" id="ARBA00023237"/>
    </source>
</evidence>
<keyword evidence="2 11" id="KW-0813">Transport</keyword>
<keyword evidence="16" id="KW-1185">Reference proteome</keyword>
<dbReference type="Gene3D" id="2.170.130.10">
    <property type="entry name" value="TonB-dependent receptor, plug domain"/>
    <property type="match status" value="1"/>
</dbReference>
<dbReference type="SUPFAM" id="SSF56935">
    <property type="entry name" value="Porins"/>
    <property type="match status" value="1"/>
</dbReference>
<evidence type="ECO:0000256" key="1">
    <source>
        <dbReference type="ARBA" id="ARBA00004571"/>
    </source>
</evidence>
<dbReference type="EMBL" id="JAHESD010000011">
    <property type="protein sequence ID" value="MBT1703070.1"/>
    <property type="molecule type" value="Genomic_DNA"/>
</dbReference>
<dbReference type="InterPro" id="IPR012910">
    <property type="entry name" value="Plug_dom"/>
</dbReference>
<keyword evidence="5 11" id="KW-0812">Transmembrane</keyword>
<dbReference type="Pfam" id="PF07715">
    <property type="entry name" value="Plug"/>
    <property type="match status" value="1"/>
</dbReference>